<feature type="compositionally biased region" description="Polar residues" evidence="1">
    <location>
        <begin position="222"/>
        <end position="239"/>
    </location>
</feature>
<feature type="compositionally biased region" description="Polar residues" evidence="1">
    <location>
        <begin position="38"/>
        <end position="47"/>
    </location>
</feature>
<feature type="compositionally biased region" description="Polar residues" evidence="1">
    <location>
        <begin position="199"/>
        <end position="209"/>
    </location>
</feature>
<evidence type="ECO:0000313" key="3">
    <source>
        <dbReference type="Proteomes" id="UP001201812"/>
    </source>
</evidence>
<feature type="compositionally biased region" description="Basic and acidic residues" evidence="1">
    <location>
        <begin position="282"/>
        <end position="293"/>
    </location>
</feature>
<feature type="compositionally biased region" description="Polar residues" evidence="1">
    <location>
        <begin position="139"/>
        <end position="154"/>
    </location>
</feature>
<protein>
    <submittedName>
        <fullName evidence="2">Uncharacterized protein</fullName>
    </submittedName>
</protein>
<keyword evidence="3" id="KW-1185">Reference proteome</keyword>
<evidence type="ECO:0000256" key="1">
    <source>
        <dbReference type="SAM" id="MobiDB-lite"/>
    </source>
</evidence>
<proteinExistence type="predicted"/>
<dbReference type="AlphaFoldDB" id="A0AAD4RD60"/>
<dbReference type="EMBL" id="JAKKPZ010000001">
    <property type="protein sequence ID" value="KAI1728165.1"/>
    <property type="molecule type" value="Genomic_DNA"/>
</dbReference>
<feature type="region of interest" description="Disordered" evidence="1">
    <location>
        <begin position="22"/>
        <end position="105"/>
    </location>
</feature>
<feature type="compositionally biased region" description="Polar residues" evidence="1">
    <location>
        <begin position="70"/>
        <end position="81"/>
    </location>
</feature>
<accession>A0AAD4RD60</accession>
<name>A0AAD4RD60_9BILA</name>
<feature type="region of interest" description="Disordered" evidence="1">
    <location>
        <begin position="122"/>
        <end position="154"/>
    </location>
</feature>
<comment type="caution">
    <text evidence="2">The sequence shown here is derived from an EMBL/GenBank/DDBJ whole genome shotgun (WGS) entry which is preliminary data.</text>
</comment>
<dbReference type="Proteomes" id="UP001201812">
    <property type="component" value="Unassembled WGS sequence"/>
</dbReference>
<reference evidence="2" key="1">
    <citation type="submission" date="2022-01" db="EMBL/GenBank/DDBJ databases">
        <title>Genome Sequence Resource for Two Populations of Ditylenchus destructor, the Migratory Endoparasitic Phytonematode.</title>
        <authorList>
            <person name="Zhang H."/>
            <person name="Lin R."/>
            <person name="Xie B."/>
        </authorList>
    </citation>
    <scope>NUCLEOTIDE SEQUENCE</scope>
    <source>
        <strain evidence="2">BazhouSP</strain>
    </source>
</reference>
<sequence>MPIENPFSARLNDDDLAQFDLWRPVNGPWEPYGKGDGWSQSQGNSYSKNREGTSNRNENSVGANDYYPNENRSSQSISNYGIRNRMDGQKHIKNKSSENGHRNSYEIGQDLSKNLFDAKNNNQQTRTEEWKNSEEQENAIASENKSGPKTNEHQQTIAKDLTYKENNQDSGMVNSNIISVDQTDDNTHVSVERMLDNGSGIQPTFQTVDESVPKDGGGSNPPVETNYQSNRTENNNSSLDRLGSGSKPSKGSGFGWHRGFSTSIGWSRKSRRQVSHTTKTSVSEEHHIIDTSHKMIHPGIANS</sequence>
<gene>
    <name evidence="2" type="ORF">DdX_00324</name>
</gene>
<feature type="region of interest" description="Disordered" evidence="1">
    <location>
        <begin position="196"/>
        <end position="303"/>
    </location>
</feature>
<feature type="compositionally biased region" description="Basic and acidic residues" evidence="1">
    <location>
        <begin position="84"/>
        <end position="104"/>
    </location>
</feature>
<evidence type="ECO:0000313" key="2">
    <source>
        <dbReference type="EMBL" id="KAI1728165.1"/>
    </source>
</evidence>
<organism evidence="2 3">
    <name type="scientific">Ditylenchus destructor</name>
    <dbReference type="NCBI Taxonomy" id="166010"/>
    <lineage>
        <taxon>Eukaryota</taxon>
        <taxon>Metazoa</taxon>
        <taxon>Ecdysozoa</taxon>
        <taxon>Nematoda</taxon>
        <taxon>Chromadorea</taxon>
        <taxon>Rhabditida</taxon>
        <taxon>Tylenchina</taxon>
        <taxon>Tylenchomorpha</taxon>
        <taxon>Sphaerularioidea</taxon>
        <taxon>Anguinidae</taxon>
        <taxon>Anguininae</taxon>
        <taxon>Ditylenchus</taxon>
    </lineage>
</organism>